<feature type="compositionally biased region" description="Polar residues" evidence="1">
    <location>
        <begin position="159"/>
        <end position="169"/>
    </location>
</feature>
<proteinExistence type="predicted"/>
<evidence type="ECO:0000256" key="1">
    <source>
        <dbReference type="SAM" id="MobiDB-lite"/>
    </source>
</evidence>
<feature type="compositionally biased region" description="Basic and acidic residues" evidence="1">
    <location>
        <begin position="149"/>
        <end position="158"/>
    </location>
</feature>
<dbReference type="EMBL" id="ML994622">
    <property type="protein sequence ID" value="KAF2188851.1"/>
    <property type="molecule type" value="Genomic_DNA"/>
</dbReference>
<feature type="region of interest" description="Disordered" evidence="1">
    <location>
        <begin position="86"/>
        <end position="112"/>
    </location>
</feature>
<reference evidence="2" key="1">
    <citation type="journal article" date="2020" name="Stud. Mycol.">
        <title>101 Dothideomycetes genomes: a test case for predicting lifestyles and emergence of pathogens.</title>
        <authorList>
            <person name="Haridas S."/>
            <person name="Albert R."/>
            <person name="Binder M."/>
            <person name="Bloem J."/>
            <person name="Labutti K."/>
            <person name="Salamov A."/>
            <person name="Andreopoulos B."/>
            <person name="Baker S."/>
            <person name="Barry K."/>
            <person name="Bills G."/>
            <person name="Bluhm B."/>
            <person name="Cannon C."/>
            <person name="Castanera R."/>
            <person name="Culley D."/>
            <person name="Daum C."/>
            <person name="Ezra D."/>
            <person name="Gonzalez J."/>
            <person name="Henrissat B."/>
            <person name="Kuo A."/>
            <person name="Liang C."/>
            <person name="Lipzen A."/>
            <person name="Lutzoni F."/>
            <person name="Magnuson J."/>
            <person name="Mondo S."/>
            <person name="Nolan M."/>
            <person name="Ohm R."/>
            <person name="Pangilinan J."/>
            <person name="Park H.-J."/>
            <person name="Ramirez L."/>
            <person name="Alfaro M."/>
            <person name="Sun H."/>
            <person name="Tritt A."/>
            <person name="Yoshinaga Y."/>
            <person name="Zwiers L.-H."/>
            <person name="Turgeon B."/>
            <person name="Goodwin S."/>
            <person name="Spatafora J."/>
            <person name="Crous P."/>
            <person name="Grigoriev I."/>
        </authorList>
    </citation>
    <scope>NUCLEOTIDE SEQUENCE</scope>
    <source>
        <strain evidence="2">CBS 207.26</strain>
    </source>
</reference>
<keyword evidence="3" id="KW-1185">Reference proteome</keyword>
<protein>
    <submittedName>
        <fullName evidence="2">Uncharacterized protein</fullName>
    </submittedName>
</protein>
<sequence>MSVKQRKKLETKEAERLVLTSEAQKTVIPSSKTARLRPYLRHNKETNFKHAKEVKANPEATAVHRAICMQQNVNSDIHFFEPFHNQSHSLQRSGRSRKASRKTKNAVGRHRKRPTNLVVRRRKNGRENVVPVQKLNTRNGYGPLNETETETKNEEHKQTFSTSKPNSKQTLEKQYWRF</sequence>
<accession>A0A6A6EAG1</accession>
<feature type="compositionally biased region" description="Basic residues" evidence="1">
    <location>
        <begin position="94"/>
        <end position="112"/>
    </location>
</feature>
<evidence type="ECO:0000313" key="3">
    <source>
        <dbReference type="Proteomes" id="UP000800200"/>
    </source>
</evidence>
<dbReference type="AlphaFoldDB" id="A0A6A6EAG1"/>
<gene>
    <name evidence="2" type="ORF">K469DRAFT_684146</name>
</gene>
<feature type="region of interest" description="Disordered" evidence="1">
    <location>
        <begin position="136"/>
        <end position="178"/>
    </location>
</feature>
<evidence type="ECO:0000313" key="2">
    <source>
        <dbReference type="EMBL" id="KAF2188851.1"/>
    </source>
</evidence>
<dbReference type="Proteomes" id="UP000800200">
    <property type="component" value="Unassembled WGS sequence"/>
</dbReference>
<organism evidence="2 3">
    <name type="scientific">Zopfia rhizophila CBS 207.26</name>
    <dbReference type="NCBI Taxonomy" id="1314779"/>
    <lineage>
        <taxon>Eukaryota</taxon>
        <taxon>Fungi</taxon>
        <taxon>Dikarya</taxon>
        <taxon>Ascomycota</taxon>
        <taxon>Pezizomycotina</taxon>
        <taxon>Dothideomycetes</taxon>
        <taxon>Dothideomycetes incertae sedis</taxon>
        <taxon>Zopfiaceae</taxon>
        <taxon>Zopfia</taxon>
    </lineage>
</organism>
<name>A0A6A6EAG1_9PEZI</name>